<dbReference type="Proteomes" id="UP000247698">
    <property type="component" value="Unassembled WGS sequence"/>
</dbReference>
<name>A0ABX5N1R2_9LACO</name>
<protein>
    <submittedName>
        <fullName evidence="1">Uncharacterized protein</fullName>
    </submittedName>
</protein>
<sequence>MKSVLMILFLILAFLFSWLAEAKLKKKLFTNLLAYEKKGDSKNYFKLLEEPVAKICLSANSRLLLQLDYYLIYGDVNKVKKLITKITKKPADLSKDQNLLIRLMRSYVLFLDKNNNQEALKLEDYLRKNCKKTQIQKEIEQLHQVYLAPSQNLLTELSKQLKTAEKPQQKLIIYDRLTKVSESLGLKKQAKEYLTQMRKIAQKTIKMEEF</sequence>
<proteinExistence type="predicted"/>
<reference evidence="1 2" key="1">
    <citation type="submission" date="2018-05" db="EMBL/GenBank/DDBJ databases">
        <title>Reference genomes for bee gut microbiota database.</title>
        <authorList>
            <person name="Ellegaard K.M."/>
        </authorList>
    </citation>
    <scope>NUCLEOTIDE SEQUENCE [LARGE SCALE GENOMIC DNA]</scope>
    <source>
        <strain evidence="1 2">ESL0184</strain>
    </source>
</reference>
<evidence type="ECO:0000313" key="1">
    <source>
        <dbReference type="EMBL" id="PXY85065.1"/>
    </source>
</evidence>
<organism evidence="1 2">
    <name type="scientific">Lactobacillus melliventris</name>
    <dbReference type="NCBI Taxonomy" id="1218507"/>
    <lineage>
        <taxon>Bacteria</taxon>
        <taxon>Bacillati</taxon>
        <taxon>Bacillota</taxon>
        <taxon>Bacilli</taxon>
        <taxon>Lactobacillales</taxon>
        <taxon>Lactobacillaceae</taxon>
        <taxon>Lactobacillus</taxon>
    </lineage>
</organism>
<dbReference type="EMBL" id="QGLG01000002">
    <property type="protein sequence ID" value="PXY85065.1"/>
    <property type="molecule type" value="Genomic_DNA"/>
</dbReference>
<gene>
    <name evidence="1" type="ORF">DK873_08000</name>
</gene>
<comment type="caution">
    <text evidence="1">The sequence shown here is derived from an EMBL/GenBank/DDBJ whole genome shotgun (WGS) entry which is preliminary data.</text>
</comment>
<evidence type="ECO:0000313" key="2">
    <source>
        <dbReference type="Proteomes" id="UP000247698"/>
    </source>
</evidence>
<keyword evidence="2" id="KW-1185">Reference proteome</keyword>
<dbReference type="RefSeq" id="WP_110446482.1">
    <property type="nucleotide sequence ID" value="NZ_QGLG01000002.1"/>
</dbReference>
<accession>A0ABX5N1R2</accession>